<dbReference type="InterPro" id="IPR032675">
    <property type="entry name" value="LRR_dom_sf"/>
</dbReference>
<dbReference type="PANTHER" id="PTHR38221:SF1">
    <property type="entry name" value="OVULE PROTEIN"/>
    <property type="match status" value="1"/>
</dbReference>
<dbReference type="OrthoDB" id="26890at2759"/>
<accession>A0A5N6PHP6</accession>
<name>A0A5N6PHP6_9ASTR</name>
<feature type="compositionally biased region" description="Basic and acidic residues" evidence="1">
    <location>
        <begin position="204"/>
        <end position="214"/>
    </location>
</feature>
<evidence type="ECO:0000313" key="3">
    <source>
        <dbReference type="Proteomes" id="UP000326396"/>
    </source>
</evidence>
<gene>
    <name evidence="2" type="ORF">E3N88_07860</name>
</gene>
<dbReference type="EMBL" id="SZYD01000004">
    <property type="protein sequence ID" value="KAD6453155.1"/>
    <property type="molecule type" value="Genomic_DNA"/>
</dbReference>
<dbReference type="SUPFAM" id="SSF52058">
    <property type="entry name" value="L domain-like"/>
    <property type="match status" value="1"/>
</dbReference>
<evidence type="ECO:0000313" key="2">
    <source>
        <dbReference type="EMBL" id="KAD6453155.1"/>
    </source>
</evidence>
<dbReference type="Gene3D" id="3.80.10.10">
    <property type="entry name" value="Ribonuclease Inhibitor"/>
    <property type="match status" value="1"/>
</dbReference>
<dbReference type="AlphaFoldDB" id="A0A5N6PHP6"/>
<proteinExistence type="predicted"/>
<feature type="compositionally biased region" description="Polar residues" evidence="1">
    <location>
        <begin position="215"/>
        <end position="232"/>
    </location>
</feature>
<reference evidence="2 3" key="1">
    <citation type="submission" date="2019-05" db="EMBL/GenBank/DDBJ databases">
        <title>Mikania micrantha, genome provides insights into the molecular mechanism of rapid growth.</title>
        <authorList>
            <person name="Liu B."/>
        </authorList>
    </citation>
    <scope>NUCLEOTIDE SEQUENCE [LARGE SCALE GENOMIC DNA]</scope>
    <source>
        <strain evidence="2">NLD-2019</strain>
        <tissue evidence="2">Leaf</tissue>
    </source>
</reference>
<keyword evidence="3" id="KW-1185">Reference proteome</keyword>
<feature type="region of interest" description="Disordered" evidence="1">
    <location>
        <begin position="203"/>
        <end position="264"/>
    </location>
</feature>
<protein>
    <submittedName>
        <fullName evidence="2">Uncharacterized protein</fullName>
    </submittedName>
</protein>
<dbReference type="Proteomes" id="UP000326396">
    <property type="component" value="Linkage Group LG12"/>
</dbReference>
<sequence length="374" mass="42115">MNLTLLTRLTIVDCQSIDVASYPGGNWHPNLVSLDIGGLKKPISEWGSLNFPTSLVHLALRNEPHLRNFSQLSHLLPSSLRSLEIEGFDKLESLSVGLQHLTSLRHLLIGNCPKLKDLPEALLPSLFKLAIYGCPILTRRYYKRGSRYWALVSRKVEKIGTTPCGLIKGKVIIEQPVIMASLSPAETLEHDTGIVMLTLSESSDEYHTPPDHSCSETSSNEGQIPTATSTSDFDAGDRGLLPADDDGESHEQRVMDLPNPSDKLGFSEKNPRVLEDNSIHQVFVEMPQREQEARNKEKRKLPFSMNTQKQTISSSKNEPFVNVLNRVLMMAQETKRSRGGEEDHEDDIDFLETAMRRGWTLPRPRWWPPEGFKD</sequence>
<evidence type="ECO:0000256" key="1">
    <source>
        <dbReference type="SAM" id="MobiDB-lite"/>
    </source>
</evidence>
<comment type="caution">
    <text evidence="2">The sequence shown here is derived from an EMBL/GenBank/DDBJ whole genome shotgun (WGS) entry which is preliminary data.</text>
</comment>
<organism evidence="2 3">
    <name type="scientific">Mikania micrantha</name>
    <name type="common">bitter vine</name>
    <dbReference type="NCBI Taxonomy" id="192012"/>
    <lineage>
        <taxon>Eukaryota</taxon>
        <taxon>Viridiplantae</taxon>
        <taxon>Streptophyta</taxon>
        <taxon>Embryophyta</taxon>
        <taxon>Tracheophyta</taxon>
        <taxon>Spermatophyta</taxon>
        <taxon>Magnoliopsida</taxon>
        <taxon>eudicotyledons</taxon>
        <taxon>Gunneridae</taxon>
        <taxon>Pentapetalae</taxon>
        <taxon>asterids</taxon>
        <taxon>campanulids</taxon>
        <taxon>Asterales</taxon>
        <taxon>Asteraceae</taxon>
        <taxon>Asteroideae</taxon>
        <taxon>Heliantheae alliance</taxon>
        <taxon>Eupatorieae</taxon>
        <taxon>Mikania</taxon>
    </lineage>
</organism>
<dbReference type="PANTHER" id="PTHR38221">
    <property type="entry name" value="BNAA04G14260D PROTEIN"/>
    <property type="match status" value="1"/>
</dbReference>